<evidence type="ECO:0000256" key="16">
    <source>
        <dbReference type="ARBA" id="ARBA00023014"/>
    </source>
</evidence>
<dbReference type="RefSeq" id="WP_338737044.1">
    <property type="nucleotide sequence ID" value="NZ_CP146612.1"/>
</dbReference>
<dbReference type="InterPro" id="IPR001610">
    <property type="entry name" value="PAC"/>
</dbReference>
<dbReference type="Pfam" id="PF02518">
    <property type="entry name" value="HATPase_c"/>
    <property type="match status" value="1"/>
</dbReference>
<dbReference type="PANTHER" id="PTHR24421">
    <property type="entry name" value="NITRATE/NITRITE SENSOR PROTEIN NARX-RELATED"/>
    <property type="match status" value="1"/>
</dbReference>
<dbReference type="InterPro" id="IPR036890">
    <property type="entry name" value="HATPase_C_sf"/>
</dbReference>
<evidence type="ECO:0000256" key="18">
    <source>
        <dbReference type="ARBA" id="ARBA00030800"/>
    </source>
</evidence>
<evidence type="ECO:0000256" key="2">
    <source>
        <dbReference type="ARBA" id="ARBA00001966"/>
    </source>
</evidence>
<keyword evidence="16" id="KW-0411">Iron-sulfur</keyword>
<comment type="subcellular location">
    <subcellularLocation>
        <location evidence="3">Cytoplasm</location>
    </subcellularLocation>
</comment>
<evidence type="ECO:0000256" key="13">
    <source>
        <dbReference type="ARBA" id="ARBA00022840"/>
    </source>
</evidence>
<dbReference type="Gene3D" id="3.30.565.10">
    <property type="entry name" value="Histidine kinase-like ATPase, C-terminal domain"/>
    <property type="match status" value="1"/>
</dbReference>
<dbReference type="InterPro" id="IPR004358">
    <property type="entry name" value="Sig_transdc_His_kin-like_C"/>
</dbReference>
<feature type="transmembrane region" description="Helical" evidence="20">
    <location>
        <begin position="33"/>
        <end position="53"/>
    </location>
</feature>
<dbReference type="Gene3D" id="3.30.450.20">
    <property type="entry name" value="PAS domain"/>
    <property type="match status" value="4"/>
</dbReference>
<accession>A0ABZ2J6Y4</accession>
<sequence>MNNFLGFKSPAIVIIISFLAFIGLYLLSQVDYLLFHSFIELFGVVVAFSVFIIAWNARKFLDNDYLLLIGIGFLFVSLLNAFHTLSYRGMGVFQDFEPTNLAAQFWIAARYLQALTLLSATRYLSRRLKIGPAFGAYALTTSLIITSILIWPIFPATFTPENGLTAFKIISEFIISGILLGAIILLYKKRGQFSGNVFRYLIIAMGVNISSEMTLTLYADAYGLMNTLGHSLLVVSYYFIYKALIETGISRPFSILFHNLKKSEERFENRAKELALINDRLIQEISTRKQIEATLTQTREDLNRAQTVGHIGSWRLDVQKDVLSWSDENHRIFGIPKGIPLTYETFLGTIHSDDRQHVDGCWKAALKGEPYDIEHRIIVEGREKWVREKAFLETNDSGELLGGFGITEDITERKMQEKALRESEGKYRDLFTTMTEAFALHEIIVDEAGTPIDYRFIEVNAAFEETTGLKAGDVIGKNVREVIPGIESSWIETYGKVAVSGIPVTFENYSTSIGKWYQVKAYSPAPGRFATIFYDTTERKVNEEKLRQAAQEWQATFDSINDAVILLDSRHCIVRANQAFGRIFNISPAEAVGRLCHDIVHNSARPHAICPHARTMASGRTVSEELFEPKLDIYVEATTSPIIDQEGRCIGTVHIIKDINRRKTVEAERENLLMLLEKQHLLLQNTIDQLPSGVILRDTEGSLLMTNSEIVNIFGQIPENISRFEALCCFHSDGRQYATSDWPMYRTVKNGETVTNEEILVTREGKDPITVMGATTPVRNKNNEIIANVGIFTNITNRKQAEQLLQNMTSELEARIKERTRELVSAHDKLLEQLEYRAKAEASLRSLSNRLLSAQEQEKRAIARELHDQTGQSLTVVKLLLGKAEQVATEELRPVLKEISNTITEIIKQVRNLSLSLRPGILDDLGLIPALEWQFKQLKEQAELKVIFHHDNLPELSAEMNIGIFRIIQEALTNVLRYAGVLEAEVKIMVKDSAIMLYISDRGKGFSAAELSAGSSTGLSAMRERATLLGGQFSVNSNTGQGTVVTVKLPLREFQ</sequence>
<feature type="transmembrane region" description="Helical" evidence="20">
    <location>
        <begin position="198"/>
        <end position="218"/>
    </location>
</feature>
<keyword evidence="12" id="KW-0418">Kinase</keyword>
<dbReference type="Pfam" id="PF08447">
    <property type="entry name" value="PAS_3"/>
    <property type="match status" value="1"/>
</dbReference>
<keyword evidence="25" id="KW-1185">Reference proteome</keyword>
<evidence type="ECO:0000256" key="5">
    <source>
        <dbReference type="ARBA" id="ARBA00017322"/>
    </source>
</evidence>
<dbReference type="NCBIfam" id="TIGR00229">
    <property type="entry name" value="sensory_box"/>
    <property type="match status" value="4"/>
</dbReference>
<evidence type="ECO:0000256" key="9">
    <source>
        <dbReference type="ARBA" id="ARBA00022679"/>
    </source>
</evidence>
<keyword evidence="20" id="KW-0472">Membrane</keyword>
<keyword evidence="20" id="KW-1133">Transmembrane helix</keyword>
<dbReference type="InterPro" id="IPR000014">
    <property type="entry name" value="PAS"/>
</dbReference>
<dbReference type="SUPFAM" id="SSF55874">
    <property type="entry name" value="ATPase domain of HSP90 chaperone/DNA topoisomerase II/histidine kinase"/>
    <property type="match status" value="1"/>
</dbReference>
<name>A0ABZ2J6Y4_9CHLR</name>
<dbReference type="SMART" id="SM00086">
    <property type="entry name" value="PAC"/>
    <property type="match status" value="2"/>
</dbReference>
<evidence type="ECO:0000256" key="15">
    <source>
        <dbReference type="ARBA" id="ARBA00023012"/>
    </source>
</evidence>
<evidence type="ECO:0000256" key="14">
    <source>
        <dbReference type="ARBA" id="ARBA00023004"/>
    </source>
</evidence>
<evidence type="ECO:0000256" key="8">
    <source>
        <dbReference type="ARBA" id="ARBA00022553"/>
    </source>
</evidence>
<dbReference type="InterPro" id="IPR000700">
    <property type="entry name" value="PAS-assoc_C"/>
</dbReference>
<comment type="function">
    <text evidence="17">Member of the two-component regulatory system NreB/NreC involved in the control of dissimilatory nitrate/nitrite reduction in response to oxygen. NreB functions as a direct oxygen sensor histidine kinase which is autophosphorylated, in the absence of oxygen, probably at the conserved histidine residue, and transfers its phosphate group probably to a conserved aspartate residue of NreC. NreB/NreC activates the expression of the nitrate (narGHJI) and nitrite (nir) reductase operons, as well as the putative nitrate transporter gene narT.</text>
</comment>
<feature type="domain" description="PAS" evidence="22">
    <location>
        <begin position="549"/>
        <end position="601"/>
    </location>
</feature>
<evidence type="ECO:0000256" key="12">
    <source>
        <dbReference type="ARBA" id="ARBA00022777"/>
    </source>
</evidence>
<dbReference type="SMART" id="SM00387">
    <property type="entry name" value="HATPase_c"/>
    <property type="match status" value="1"/>
</dbReference>
<evidence type="ECO:0000256" key="20">
    <source>
        <dbReference type="SAM" id="Phobius"/>
    </source>
</evidence>
<feature type="coiled-coil region" evidence="19">
    <location>
        <begin position="798"/>
        <end position="864"/>
    </location>
</feature>
<keyword evidence="8" id="KW-0597">Phosphoprotein</keyword>
<comment type="cofactor">
    <cofactor evidence="2">
        <name>[4Fe-4S] cluster</name>
        <dbReference type="ChEBI" id="CHEBI:49883"/>
    </cofactor>
</comment>
<keyword evidence="13" id="KW-0067">ATP-binding</keyword>
<dbReference type="Pfam" id="PF08448">
    <property type="entry name" value="PAS_4"/>
    <property type="match status" value="1"/>
</dbReference>
<feature type="domain" description="Histidine kinase" evidence="21">
    <location>
        <begin position="861"/>
        <end position="1053"/>
    </location>
</feature>
<reference evidence="24 25" key="1">
    <citation type="submission" date="2024-03" db="EMBL/GenBank/DDBJ databases">
        <title>A Dehalogenimonas Isolated from Estuarine Sediments Dihaloeliminates Chlorinated Alkanes.</title>
        <authorList>
            <person name="Yang Y."/>
            <person name="Wang H."/>
        </authorList>
    </citation>
    <scope>NUCLEOTIDE SEQUENCE [LARGE SCALE GENOMIC DNA]</scope>
    <source>
        <strain evidence="24 25">W</strain>
    </source>
</reference>
<dbReference type="SUPFAM" id="SSF55785">
    <property type="entry name" value="PYP-like sensor domain (PAS domain)"/>
    <property type="match status" value="4"/>
</dbReference>
<feature type="transmembrane region" description="Helical" evidence="20">
    <location>
        <begin position="166"/>
        <end position="186"/>
    </location>
</feature>
<feature type="transmembrane region" description="Helical" evidence="20">
    <location>
        <begin position="136"/>
        <end position="154"/>
    </location>
</feature>
<dbReference type="InterPro" id="IPR050482">
    <property type="entry name" value="Sensor_HK_TwoCompSys"/>
</dbReference>
<dbReference type="PRINTS" id="PR00344">
    <property type="entry name" value="BCTRLSENSOR"/>
</dbReference>
<feature type="transmembrane region" description="Helical" evidence="20">
    <location>
        <begin position="7"/>
        <end position="27"/>
    </location>
</feature>
<evidence type="ECO:0000256" key="6">
    <source>
        <dbReference type="ARBA" id="ARBA00022485"/>
    </source>
</evidence>
<evidence type="ECO:0000256" key="1">
    <source>
        <dbReference type="ARBA" id="ARBA00000085"/>
    </source>
</evidence>
<keyword evidence="15" id="KW-0902">Two-component regulatory system</keyword>
<evidence type="ECO:0000313" key="24">
    <source>
        <dbReference type="EMBL" id="WWX24916.1"/>
    </source>
</evidence>
<dbReference type="EMBL" id="CP146612">
    <property type="protein sequence ID" value="WWX24916.1"/>
    <property type="molecule type" value="Genomic_DNA"/>
</dbReference>
<dbReference type="Pfam" id="PF17159">
    <property type="entry name" value="MASE3"/>
    <property type="match status" value="1"/>
</dbReference>
<keyword evidence="11" id="KW-0547">Nucleotide-binding</keyword>
<keyword evidence="7" id="KW-0963">Cytoplasm</keyword>
<keyword evidence="14" id="KW-0408">Iron</keyword>
<feature type="coiled-coil region" evidence="19">
    <location>
        <begin position="264"/>
        <end position="308"/>
    </location>
</feature>
<feature type="domain" description="PAS" evidence="22">
    <location>
        <begin position="443"/>
        <end position="483"/>
    </location>
</feature>
<evidence type="ECO:0000313" key="25">
    <source>
        <dbReference type="Proteomes" id="UP001375370"/>
    </source>
</evidence>
<dbReference type="Pfam" id="PF13188">
    <property type="entry name" value="PAS_8"/>
    <property type="match status" value="1"/>
</dbReference>
<evidence type="ECO:0000256" key="4">
    <source>
        <dbReference type="ARBA" id="ARBA00012438"/>
    </source>
</evidence>
<evidence type="ECO:0000259" key="21">
    <source>
        <dbReference type="PROSITE" id="PS50109"/>
    </source>
</evidence>
<dbReference type="CDD" id="cd00130">
    <property type="entry name" value="PAS"/>
    <property type="match status" value="3"/>
</dbReference>
<dbReference type="InterPro" id="IPR005467">
    <property type="entry name" value="His_kinase_dom"/>
</dbReference>
<keyword evidence="9" id="KW-0808">Transferase</keyword>
<organism evidence="24 25">
    <name type="scientific">Candidatus Dehalogenimonas loeffleri</name>
    <dbReference type="NCBI Taxonomy" id="3127115"/>
    <lineage>
        <taxon>Bacteria</taxon>
        <taxon>Bacillati</taxon>
        <taxon>Chloroflexota</taxon>
        <taxon>Dehalococcoidia</taxon>
        <taxon>Dehalococcoidales</taxon>
        <taxon>Dehalococcoidaceae</taxon>
        <taxon>Dehalogenimonas</taxon>
    </lineage>
</organism>
<dbReference type="PROSITE" id="PS50112">
    <property type="entry name" value="PAS"/>
    <property type="match status" value="3"/>
</dbReference>
<evidence type="ECO:0000259" key="23">
    <source>
        <dbReference type="PROSITE" id="PS50113"/>
    </source>
</evidence>
<keyword evidence="19" id="KW-0175">Coiled coil</keyword>
<dbReference type="Pfam" id="PF13426">
    <property type="entry name" value="PAS_9"/>
    <property type="match status" value="1"/>
</dbReference>
<dbReference type="PROSITE" id="PS50113">
    <property type="entry name" value="PAC"/>
    <property type="match status" value="2"/>
</dbReference>
<dbReference type="Gene3D" id="1.20.5.1930">
    <property type="match status" value="1"/>
</dbReference>
<dbReference type="SMART" id="SM00091">
    <property type="entry name" value="PAS"/>
    <property type="match status" value="4"/>
</dbReference>
<dbReference type="PANTHER" id="PTHR24421:SF10">
    <property type="entry name" value="NITRATE_NITRITE SENSOR PROTEIN NARQ"/>
    <property type="match status" value="1"/>
</dbReference>
<feature type="domain" description="PAC" evidence="23">
    <location>
        <begin position="369"/>
        <end position="422"/>
    </location>
</feature>
<dbReference type="InterPro" id="IPR035965">
    <property type="entry name" value="PAS-like_dom_sf"/>
</dbReference>
<protein>
    <recommendedName>
        <fullName evidence="5">Oxygen sensor histidine kinase NreB</fullName>
        <ecNumber evidence="4">2.7.13.3</ecNumber>
    </recommendedName>
    <alternativeName>
        <fullName evidence="18">Nitrogen regulation protein B</fullName>
    </alternativeName>
</protein>
<keyword evidence="10" id="KW-0479">Metal-binding</keyword>
<dbReference type="CDD" id="cd16917">
    <property type="entry name" value="HATPase_UhpB-NarQ-NarX-like"/>
    <property type="match status" value="1"/>
</dbReference>
<proteinExistence type="predicted"/>
<gene>
    <name evidence="24" type="ORF">V8247_06550</name>
</gene>
<evidence type="ECO:0000256" key="17">
    <source>
        <dbReference type="ARBA" id="ARBA00024827"/>
    </source>
</evidence>
<feature type="domain" description="PAS" evidence="22">
    <location>
        <begin position="679"/>
        <end position="721"/>
    </location>
</feature>
<feature type="domain" description="PAC" evidence="23">
    <location>
        <begin position="754"/>
        <end position="807"/>
    </location>
</feature>
<evidence type="ECO:0000256" key="3">
    <source>
        <dbReference type="ARBA" id="ARBA00004496"/>
    </source>
</evidence>
<dbReference type="InterPro" id="IPR003594">
    <property type="entry name" value="HATPase_dom"/>
</dbReference>
<evidence type="ECO:0000256" key="7">
    <source>
        <dbReference type="ARBA" id="ARBA00022490"/>
    </source>
</evidence>
<comment type="catalytic activity">
    <reaction evidence="1">
        <text>ATP + protein L-histidine = ADP + protein N-phospho-L-histidine.</text>
        <dbReference type="EC" id="2.7.13.3"/>
    </reaction>
</comment>
<dbReference type="InterPro" id="IPR013656">
    <property type="entry name" value="PAS_4"/>
</dbReference>
<dbReference type="Proteomes" id="UP001375370">
    <property type="component" value="Chromosome"/>
</dbReference>
<dbReference type="PROSITE" id="PS50109">
    <property type="entry name" value="HIS_KIN"/>
    <property type="match status" value="1"/>
</dbReference>
<evidence type="ECO:0000256" key="10">
    <source>
        <dbReference type="ARBA" id="ARBA00022723"/>
    </source>
</evidence>
<dbReference type="EC" id="2.7.13.3" evidence="4"/>
<dbReference type="InterPro" id="IPR013655">
    <property type="entry name" value="PAS_fold_3"/>
</dbReference>
<dbReference type="InterPro" id="IPR033425">
    <property type="entry name" value="MASE3"/>
</dbReference>
<keyword evidence="20" id="KW-0812">Transmembrane</keyword>
<keyword evidence="6" id="KW-0004">4Fe-4S</keyword>
<feature type="transmembrane region" description="Helical" evidence="20">
    <location>
        <begin position="65"/>
        <end position="85"/>
    </location>
</feature>
<evidence type="ECO:0000256" key="11">
    <source>
        <dbReference type="ARBA" id="ARBA00022741"/>
    </source>
</evidence>
<evidence type="ECO:0000259" key="22">
    <source>
        <dbReference type="PROSITE" id="PS50112"/>
    </source>
</evidence>
<dbReference type="InterPro" id="IPR011712">
    <property type="entry name" value="Sig_transdc_His_kin_sub3_dim/P"/>
</dbReference>
<dbReference type="Pfam" id="PF07730">
    <property type="entry name" value="HisKA_3"/>
    <property type="match status" value="1"/>
</dbReference>
<evidence type="ECO:0000256" key="19">
    <source>
        <dbReference type="SAM" id="Coils"/>
    </source>
</evidence>
<dbReference type="Gene3D" id="2.10.70.100">
    <property type="match status" value="1"/>
</dbReference>